<reference evidence="15" key="1">
    <citation type="submission" date="2013-12" db="EMBL/GenBank/DDBJ databases">
        <title>The Genome Sequence of Aphanomyces invadans NJM9701.</title>
        <authorList>
            <consortium name="The Broad Institute Genomics Platform"/>
            <person name="Russ C."/>
            <person name="Tyler B."/>
            <person name="van West P."/>
            <person name="Dieguez-Uribeondo J."/>
            <person name="Young S.K."/>
            <person name="Zeng Q."/>
            <person name="Gargeya S."/>
            <person name="Fitzgerald M."/>
            <person name="Abouelleil A."/>
            <person name="Alvarado L."/>
            <person name="Chapman S.B."/>
            <person name="Gainer-Dewar J."/>
            <person name="Goldberg J."/>
            <person name="Griggs A."/>
            <person name="Gujja S."/>
            <person name="Hansen M."/>
            <person name="Howarth C."/>
            <person name="Imamovic A."/>
            <person name="Ireland A."/>
            <person name="Larimer J."/>
            <person name="McCowan C."/>
            <person name="Murphy C."/>
            <person name="Pearson M."/>
            <person name="Poon T.W."/>
            <person name="Priest M."/>
            <person name="Roberts A."/>
            <person name="Saif S."/>
            <person name="Shea T."/>
            <person name="Sykes S."/>
            <person name="Wortman J."/>
            <person name="Nusbaum C."/>
            <person name="Birren B."/>
        </authorList>
    </citation>
    <scope>NUCLEOTIDE SEQUENCE [LARGE SCALE GENOMIC DNA]</scope>
    <source>
        <strain evidence="15">NJM9701</strain>
    </source>
</reference>
<dbReference type="GeneID" id="20087790"/>
<dbReference type="InterPro" id="IPR001715">
    <property type="entry name" value="CH_dom"/>
</dbReference>
<organism evidence="15">
    <name type="scientific">Aphanomyces invadans</name>
    <dbReference type="NCBI Taxonomy" id="157072"/>
    <lineage>
        <taxon>Eukaryota</taxon>
        <taxon>Sar</taxon>
        <taxon>Stramenopiles</taxon>
        <taxon>Oomycota</taxon>
        <taxon>Saprolegniomycetes</taxon>
        <taxon>Saprolegniales</taxon>
        <taxon>Verrucalvaceae</taxon>
        <taxon>Aphanomyces</taxon>
    </lineage>
</organism>
<dbReference type="CDD" id="cd21223">
    <property type="entry name" value="CH_ASPM_rpt1"/>
    <property type="match status" value="1"/>
</dbReference>
<evidence type="ECO:0000256" key="7">
    <source>
        <dbReference type="ARBA" id="ARBA00022776"/>
    </source>
</evidence>
<dbReference type="InterPro" id="IPR013783">
    <property type="entry name" value="Ig-like_fold"/>
</dbReference>
<dbReference type="GO" id="GO:0005634">
    <property type="term" value="C:nucleus"/>
    <property type="evidence" value="ECO:0007669"/>
    <property type="project" value="UniProtKB-SubCell"/>
</dbReference>
<evidence type="ECO:0000256" key="4">
    <source>
        <dbReference type="ARBA" id="ARBA00022553"/>
    </source>
</evidence>
<dbReference type="SMART" id="SM00033">
    <property type="entry name" value="CH"/>
    <property type="match status" value="2"/>
</dbReference>
<keyword evidence="10" id="KW-0539">Nucleus</keyword>
<feature type="compositionally biased region" description="Low complexity" evidence="13">
    <location>
        <begin position="117"/>
        <end position="131"/>
    </location>
</feature>
<keyword evidence="9 12" id="KW-0175">Coiled coil</keyword>
<dbReference type="VEuPathDB" id="FungiDB:H310_10740"/>
<dbReference type="Pfam" id="PF00307">
    <property type="entry name" value="CH"/>
    <property type="match status" value="2"/>
</dbReference>
<keyword evidence="11" id="KW-0131">Cell cycle</keyword>
<feature type="compositionally biased region" description="Low complexity" evidence="13">
    <location>
        <begin position="54"/>
        <end position="63"/>
    </location>
</feature>
<dbReference type="InterPro" id="IPR036872">
    <property type="entry name" value="CH_dom_sf"/>
</dbReference>
<dbReference type="eggNOG" id="KOG0165">
    <property type="taxonomic scope" value="Eukaryota"/>
</dbReference>
<feature type="region of interest" description="Disordered" evidence="13">
    <location>
        <begin position="90"/>
        <end position="131"/>
    </location>
</feature>
<dbReference type="GO" id="GO:0000278">
    <property type="term" value="P:mitotic cell cycle"/>
    <property type="evidence" value="ECO:0007669"/>
    <property type="project" value="TreeGrafter"/>
</dbReference>
<feature type="region of interest" description="Disordered" evidence="13">
    <location>
        <begin position="1826"/>
        <end position="1847"/>
    </location>
</feature>
<evidence type="ECO:0000259" key="14">
    <source>
        <dbReference type="PROSITE" id="PS50021"/>
    </source>
</evidence>
<dbReference type="GO" id="GO:0007051">
    <property type="term" value="P:spindle organization"/>
    <property type="evidence" value="ECO:0007669"/>
    <property type="project" value="TreeGrafter"/>
</dbReference>
<dbReference type="STRING" id="157072.A0A024TRX6"/>
<dbReference type="OrthoDB" id="2148418at2759"/>
<feature type="compositionally biased region" description="Polar residues" evidence="13">
    <location>
        <begin position="90"/>
        <end position="111"/>
    </location>
</feature>
<dbReference type="SUPFAM" id="SSF47576">
    <property type="entry name" value="Calponin-homology domain, CH-domain"/>
    <property type="match status" value="1"/>
</dbReference>
<gene>
    <name evidence="15" type="ORF">H310_10740</name>
</gene>
<dbReference type="PROSITE" id="PS50021">
    <property type="entry name" value="CH"/>
    <property type="match status" value="2"/>
</dbReference>
<evidence type="ECO:0000256" key="9">
    <source>
        <dbReference type="ARBA" id="ARBA00023054"/>
    </source>
</evidence>
<dbReference type="Gene3D" id="1.10.418.10">
    <property type="entry name" value="Calponin-like domain"/>
    <property type="match status" value="2"/>
</dbReference>
<keyword evidence="6" id="KW-0677">Repeat</keyword>
<dbReference type="GO" id="GO:0051301">
    <property type="term" value="P:cell division"/>
    <property type="evidence" value="ECO:0007669"/>
    <property type="project" value="UniProtKB-KW"/>
</dbReference>
<dbReference type="RefSeq" id="XP_008875413.1">
    <property type="nucleotide sequence ID" value="XM_008877191.1"/>
</dbReference>
<evidence type="ECO:0000256" key="11">
    <source>
        <dbReference type="ARBA" id="ARBA00023306"/>
    </source>
</evidence>
<evidence type="ECO:0000256" key="3">
    <source>
        <dbReference type="ARBA" id="ARBA00022490"/>
    </source>
</evidence>
<dbReference type="Pfam" id="PF15780">
    <property type="entry name" value="ASH"/>
    <property type="match status" value="1"/>
</dbReference>
<feature type="region of interest" description="Disordered" evidence="13">
    <location>
        <begin position="1"/>
        <end position="63"/>
    </location>
</feature>
<dbReference type="InterPro" id="IPR031549">
    <property type="entry name" value="ASH"/>
</dbReference>
<dbReference type="CDD" id="cd21224">
    <property type="entry name" value="CH_ASPM_rpt2"/>
    <property type="match status" value="1"/>
</dbReference>
<feature type="domain" description="Calponin-homology (CH)" evidence="14">
    <location>
        <begin position="716"/>
        <end position="836"/>
    </location>
</feature>
<dbReference type="InterPro" id="IPR051185">
    <property type="entry name" value="ASPM"/>
</dbReference>
<evidence type="ECO:0000256" key="2">
    <source>
        <dbReference type="ARBA" id="ARBA00004496"/>
    </source>
</evidence>
<dbReference type="PANTHER" id="PTHR22706:SF1">
    <property type="entry name" value="ASSEMBLY FACTOR FOR SPINDLE MICROTUBULES"/>
    <property type="match status" value="1"/>
</dbReference>
<feature type="compositionally biased region" description="Low complexity" evidence="13">
    <location>
        <begin position="248"/>
        <end position="267"/>
    </location>
</feature>
<dbReference type="GO" id="GO:0000922">
    <property type="term" value="C:spindle pole"/>
    <property type="evidence" value="ECO:0007669"/>
    <property type="project" value="TreeGrafter"/>
</dbReference>
<keyword evidence="4" id="KW-0597">Phosphoprotein</keyword>
<dbReference type="InterPro" id="IPR000048">
    <property type="entry name" value="IQ_motif_EF-hand-BS"/>
</dbReference>
<evidence type="ECO:0000256" key="6">
    <source>
        <dbReference type="ARBA" id="ARBA00022737"/>
    </source>
</evidence>
<evidence type="ECO:0000313" key="15">
    <source>
        <dbReference type="EMBL" id="ETV96102.1"/>
    </source>
</evidence>
<keyword evidence="7" id="KW-0498">Mitosis</keyword>
<feature type="coiled-coil region" evidence="12">
    <location>
        <begin position="1322"/>
        <end position="1350"/>
    </location>
</feature>
<evidence type="ECO:0000256" key="5">
    <source>
        <dbReference type="ARBA" id="ARBA00022618"/>
    </source>
</evidence>
<dbReference type="SMART" id="SM00015">
    <property type="entry name" value="IQ"/>
    <property type="match status" value="8"/>
</dbReference>
<keyword evidence="8" id="KW-0112">Calmodulin-binding</keyword>
<dbReference type="Gene3D" id="2.60.40.10">
    <property type="entry name" value="Immunoglobulins"/>
    <property type="match status" value="1"/>
</dbReference>
<evidence type="ECO:0000256" key="1">
    <source>
        <dbReference type="ARBA" id="ARBA00004123"/>
    </source>
</evidence>
<proteinExistence type="predicted"/>
<dbReference type="GO" id="GO:0005737">
    <property type="term" value="C:cytoplasm"/>
    <property type="evidence" value="ECO:0007669"/>
    <property type="project" value="UniProtKB-SubCell"/>
</dbReference>
<comment type="subcellular location">
    <subcellularLocation>
        <location evidence="2">Cytoplasm</location>
    </subcellularLocation>
    <subcellularLocation>
        <location evidence="1">Nucleus</location>
    </subcellularLocation>
</comment>
<feature type="region of interest" description="Disordered" evidence="13">
    <location>
        <begin position="248"/>
        <end position="288"/>
    </location>
</feature>
<keyword evidence="3" id="KW-0963">Cytoplasm</keyword>
<evidence type="ECO:0000256" key="10">
    <source>
        <dbReference type="ARBA" id="ARBA00023242"/>
    </source>
</evidence>
<evidence type="ECO:0000256" key="8">
    <source>
        <dbReference type="ARBA" id="ARBA00022860"/>
    </source>
</evidence>
<feature type="domain" description="Calponin-homology (CH)" evidence="14">
    <location>
        <begin position="515"/>
        <end position="662"/>
    </location>
</feature>
<dbReference type="EMBL" id="KI913978">
    <property type="protein sequence ID" value="ETV96102.1"/>
    <property type="molecule type" value="Genomic_DNA"/>
</dbReference>
<dbReference type="GO" id="GO:0005516">
    <property type="term" value="F:calmodulin binding"/>
    <property type="evidence" value="ECO:0007669"/>
    <property type="project" value="UniProtKB-KW"/>
</dbReference>
<dbReference type="PANTHER" id="PTHR22706">
    <property type="entry name" value="ASSEMBLY FACTOR FOR SPINDLE MICROTUBULES"/>
    <property type="match status" value="1"/>
</dbReference>
<sequence>MDSGSSEADALVYSPTPVNSLKRKAPSSIASEEDKENLDDSGLFNYSPHSPVTSSSSNGSGSNLLKRKAHTILDEIPMPVHKPGQDLSIQTAAFSPSPNSSTSRYPNNQLDSPRKPPGFTSSISTGGSTTPSKAQLNHTFLLNNFQHVPSLDFGMLSVGSSLTMELHLSNPSEFGVATVVLEDIVPKAAAAVFFVDTHQTIVLPMQSATTITVTFTPSSHGRVAGKLYIRLNKRFRLFCALHGATRPASTASNVSSSSSAQNAPQSSMVKRPKLAKQPSIPQTSSDQEWKKRRMVFDANWISKQEAGFQKWLNFTLLGAHFSEIKDETPLSQDRYAQLRQLAVTRLESKIRAAAVATFHNPQTDHVLFRLQSEINTRRLMIRSDRPLHVDVGLQQTLMDLFNSYHPLWLTLALEVVLGIRLVESLSDLLRPSTNAPKLPHFLKRTILERIVQDPAFKLKHVMAASATSSELLAQLQATTLVRCLMIVYFLDQAHVRRHVDHVALPCLFRPSSRIKRSKQVLIEMCQQFLAQEGNVLRHLDQLEYRVEYQQTVLEEMDMQVVNLAVDLRDGVRLARLLETLDPSCKGLLSPHLRLPAVSRLQKVHNVQVTLTCLQAKYHMPIASGVESSGVTRLTTSVSAKDIVDGHREKTLALLWQLISYFKLSHVVHVEQVEMEILRIQQRRRRGGVWLNDVITTDRSSAVDDGTNHFAIDKTREPIAWHLLEWCRVVCANYNVPIRNYTASFADGKALCLMVHYYHPRLLEKWEIQWTTSDTTTERMATMTPLLANERANFALVNHKVKQLGQVPVLLPLFDSEHLPEEKCILTFLAYLHARLLGASREIHAAFCLQHWWVPRFRRSRAVKRDQSVRVLQRFWASTSLTRYIQRSIRRRLGYICTLQSFGRVVLAKQVKAARLHAVYVLQTAARRWLRPSPARLTHGHPPVSHASHTLLPPPEAIAATTLQAWWHRYYHRHQTQTLWRALVFHGHRVRHTAATVIQRWYHRHHVQGFWYALVYYVRLDIRQTKAATTIQTWVRRCHDATRPLWRAWGAALEHPRVMATLRLQTWWRHCRAVRHVQQNWNNMIYQLVQRKAAVRTVLLWWRHVRTIEVLRSVVYAAVDVHRQDLWNQVRMASAMRLQRWYRNYSRVYAVKTWWTQLATVVSEQHADAATTIQRAWLHHHIAKKTIANAAARKHAAVTVLQSWARRSLQLWRCRETWIQLAYDLWELDTQVTAARMIQAMWRRRQRIQRWRAVVNVVVEHVRVRAAAASRLQQWWTTTKHLVNLKQWWVEITMALWERRDRDVVAATILQRWFRACRQVKLARQVKDQLKQDEQVRQKQLEEDARMLEEVAATRIQLWWVQAQHVWDVKQRWKALTIELWQQRCHELATRSIQCWWRQVRAVKVHALMDQIQMHASVRLQRWWRRHCHVHRLADFWHHVVSLVRQEQQRTAAATLQTWAYTVLMNQRHVRIQHRWAALVQQVRAANAAAAAMLERLNLQQQREKERRLHAEDVRSRELATRRRVAATTLQLFVRRYQQLQWWRSVVIHVQNQHAAALYIQQWWHAQKFTAAQRLQQLERVVEANAAVVPAAGRRPIAVRTVWTIPPVVVLQKWWRGMRVRLGCAAAMTIMRHRVQAAQTSAVVATLALRQQSAGYVQEESIPLRYRLKRALAILNTSPRLHEMLQAVHTLEMCTRLSKECCIECLAHRVPRLLYKAIRKCNRSRPHLELLHQLLQVCLHLTASPGTADTKTTAVVRVDEDVDGVGMSLELWIDLLQMHRDSTVLFTLSARLCKRTLQTLNANEWSLGEAPRRLRLLHALMSKKAKTKSTVDRVTPHHASKPPKEHLHPQKAAAMLQTLVDLCE</sequence>
<evidence type="ECO:0000256" key="13">
    <source>
        <dbReference type="SAM" id="MobiDB-lite"/>
    </source>
</evidence>
<evidence type="ECO:0000256" key="12">
    <source>
        <dbReference type="SAM" id="Coils"/>
    </source>
</evidence>
<keyword evidence="5" id="KW-0132">Cell division</keyword>
<accession>A0A024TRX6</accession>
<protein>
    <recommendedName>
        <fullName evidence="14">Calponin-homology (CH) domain-containing protein</fullName>
    </recommendedName>
</protein>
<dbReference type="GO" id="GO:0051295">
    <property type="term" value="P:establishment of meiotic spindle localization"/>
    <property type="evidence" value="ECO:0007669"/>
    <property type="project" value="TreeGrafter"/>
</dbReference>
<name>A0A024TRX6_9STRA</name>